<proteinExistence type="predicted"/>
<reference evidence="1 2" key="1">
    <citation type="submission" date="2018-02" db="EMBL/GenBank/DDBJ databases">
        <title>The genomes of Aspergillus section Nigri reveals drivers in fungal speciation.</title>
        <authorList>
            <consortium name="DOE Joint Genome Institute"/>
            <person name="Vesth T.C."/>
            <person name="Nybo J."/>
            <person name="Theobald S."/>
            <person name="Brandl J."/>
            <person name="Frisvad J.C."/>
            <person name="Nielsen K.F."/>
            <person name="Lyhne E.K."/>
            <person name="Kogle M.E."/>
            <person name="Kuo A."/>
            <person name="Riley R."/>
            <person name="Clum A."/>
            <person name="Nolan M."/>
            <person name="Lipzen A."/>
            <person name="Salamov A."/>
            <person name="Henrissat B."/>
            <person name="Wiebenga A."/>
            <person name="De vries R.P."/>
            <person name="Grigoriev I.V."/>
            <person name="Mortensen U.H."/>
            <person name="Andersen M.R."/>
            <person name="Baker S.E."/>
        </authorList>
    </citation>
    <scope>NUCLEOTIDE SEQUENCE [LARGE SCALE GENOMIC DNA]</scope>
    <source>
        <strain evidence="1 2">CBS 115571</strain>
    </source>
</reference>
<name>A0A2V5HHF8_ASPV1</name>
<organism evidence="1 2">
    <name type="scientific">Aspergillus violaceofuscus (strain CBS 115571)</name>
    <dbReference type="NCBI Taxonomy" id="1450538"/>
    <lineage>
        <taxon>Eukaryota</taxon>
        <taxon>Fungi</taxon>
        <taxon>Dikarya</taxon>
        <taxon>Ascomycota</taxon>
        <taxon>Pezizomycotina</taxon>
        <taxon>Eurotiomycetes</taxon>
        <taxon>Eurotiomycetidae</taxon>
        <taxon>Eurotiales</taxon>
        <taxon>Aspergillaceae</taxon>
        <taxon>Aspergillus</taxon>
    </lineage>
</organism>
<protein>
    <submittedName>
        <fullName evidence="1">Uncharacterized protein</fullName>
    </submittedName>
</protein>
<dbReference type="Proteomes" id="UP000249829">
    <property type="component" value="Unassembled WGS sequence"/>
</dbReference>
<accession>A0A2V5HHF8</accession>
<evidence type="ECO:0000313" key="1">
    <source>
        <dbReference type="EMBL" id="PYI21932.1"/>
    </source>
</evidence>
<keyword evidence="2" id="KW-1185">Reference proteome</keyword>
<dbReference type="AlphaFoldDB" id="A0A2V5HHF8"/>
<dbReference type="EMBL" id="KZ825114">
    <property type="protein sequence ID" value="PYI21932.1"/>
    <property type="molecule type" value="Genomic_DNA"/>
</dbReference>
<gene>
    <name evidence="1" type="ORF">BO99DRAFT_410577</name>
</gene>
<sequence>MFLIRKARHNSGMILIREEELGRCCNLQQAGSLGRQRQKKKKSKNEAAAAQARKIRFIFDFEISESNRCLAPHLSLLMKAKTGGDMTGAESDNRVGSKLQVGTLDYQVAAVPGAGARREQEDERMMMMKVAVAIERSGTGDDPQLSSQCVPAWWIPWISKE</sequence>
<evidence type="ECO:0000313" key="2">
    <source>
        <dbReference type="Proteomes" id="UP000249829"/>
    </source>
</evidence>